<dbReference type="Proteomes" id="UP000006426">
    <property type="component" value="Plasmid pmppla107"/>
</dbReference>
<dbReference type="InterPro" id="IPR029001">
    <property type="entry name" value="ITPase-like_fam"/>
</dbReference>
<dbReference type="AlphaFoldDB" id="A0AAD0V9L7"/>
<evidence type="ECO:0000313" key="4">
    <source>
        <dbReference type="Proteomes" id="UP000006426"/>
    </source>
</evidence>
<name>A0AAD0V9L7_PSEAV</name>
<gene>
    <name evidence="3" type="ORF">PLA107_032345</name>
</gene>
<dbReference type="Pfam" id="PF01725">
    <property type="entry name" value="Ham1p_like"/>
    <property type="match status" value="1"/>
</dbReference>
<dbReference type="GO" id="GO:0047429">
    <property type="term" value="F:nucleoside triphosphate diphosphatase activity"/>
    <property type="evidence" value="ECO:0007669"/>
    <property type="project" value="InterPro"/>
</dbReference>
<dbReference type="GO" id="GO:0009117">
    <property type="term" value="P:nucleotide metabolic process"/>
    <property type="evidence" value="ECO:0007669"/>
    <property type="project" value="UniProtKB-KW"/>
</dbReference>
<sequence length="190" mass="21097">MQSAPHLKGLSLTSSNKTKIAEYTRLSLGAIPVIPGNDLKEIHGTPDEIALYKALSAEEGMIVEDSILIVDDEPVIDIKWRIKDLKQRAEKETAKLVWEVRLAFVKDGMVQVFKGSLEGQLRPFDVAGSGYDPIFNVAGVGQSLARLEIRGLKDQYSARARAFKALLANEPYITMPRSELPEWSGPYQNE</sequence>
<evidence type="ECO:0000256" key="2">
    <source>
        <dbReference type="ARBA" id="ARBA00023080"/>
    </source>
</evidence>
<dbReference type="GO" id="GO:0009143">
    <property type="term" value="P:nucleoside triphosphate catabolic process"/>
    <property type="evidence" value="ECO:0007669"/>
    <property type="project" value="InterPro"/>
</dbReference>
<protein>
    <submittedName>
        <fullName evidence="3">Non-canonical purine NTP pyrophosphatase</fullName>
    </submittedName>
</protein>
<keyword evidence="2" id="KW-0546">Nucleotide metabolism</keyword>
<keyword evidence="1" id="KW-0378">Hydrolase</keyword>
<dbReference type="Gene3D" id="3.90.950.10">
    <property type="match status" value="1"/>
</dbReference>
<dbReference type="InterPro" id="IPR002637">
    <property type="entry name" value="RdgB/HAM1"/>
</dbReference>
<geneLocation type="plasmid" evidence="4">
    <name>pmppla107</name>
</geneLocation>
<evidence type="ECO:0000256" key="1">
    <source>
        <dbReference type="ARBA" id="ARBA00022801"/>
    </source>
</evidence>
<dbReference type="GeneID" id="39474516"/>
<dbReference type="RefSeq" id="WP_005741770.1">
    <property type="nucleotide sequence ID" value="NZ_CP031226.1"/>
</dbReference>
<proteinExistence type="predicted"/>
<organism evidence="3 4">
    <name type="scientific">Pseudomonas amygdali pv. lachrymans str. M301315</name>
    <dbReference type="NCBI Taxonomy" id="629260"/>
    <lineage>
        <taxon>Bacteria</taxon>
        <taxon>Pseudomonadati</taxon>
        <taxon>Pseudomonadota</taxon>
        <taxon>Gammaproteobacteria</taxon>
        <taxon>Pseudomonadales</taxon>
        <taxon>Pseudomonadaceae</taxon>
        <taxon>Pseudomonas</taxon>
        <taxon>Pseudomonas amygdali</taxon>
    </lineage>
</organism>
<dbReference type="EMBL" id="CP031226">
    <property type="protein sequence ID" value="AXH59917.1"/>
    <property type="molecule type" value="Genomic_DNA"/>
</dbReference>
<dbReference type="SUPFAM" id="SSF52972">
    <property type="entry name" value="ITPase-like"/>
    <property type="match status" value="1"/>
</dbReference>
<accession>A0AAD0V9L7</accession>
<evidence type="ECO:0000313" key="3">
    <source>
        <dbReference type="EMBL" id="AXH59917.1"/>
    </source>
</evidence>
<keyword evidence="3" id="KW-0614">Plasmid</keyword>
<reference evidence="3 4" key="1">
    <citation type="journal article" date="2011" name="PLoS Pathog.">
        <title>Dynamic evolution of pathogenicity revealed by sequencing and comparative genomics of 19 Pseudomonas syringae isolates.</title>
        <authorList>
            <person name="Baltrus D.A."/>
            <person name="Nishimura M.T."/>
            <person name="Romanchuk A."/>
            <person name="Chang J.H."/>
            <person name="Mukhtar M.S."/>
            <person name="Cherkis K."/>
            <person name="Roach J."/>
            <person name="Grant S.R."/>
            <person name="Jones C.D."/>
            <person name="Dangl J.L."/>
        </authorList>
    </citation>
    <scope>NUCLEOTIDE SEQUENCE [LARGE SCALE GENOMIC DNA]</scope>
    <source>
        <strain evidence="3 4">M301315</strain>
    </source>
</reference>